<keyword evidence="4" id="KW-1185">Reference proteome</keyword>
<protein>
    <submittedName>
        <fullName evidence="3">Metal-dependent hydrolase, beta-lactamase superfamily II</fullName>
    </submittedName>
</protein>
<dbReference type="OrthoDB" id="9802248at2"/>
<dbReference type="Gene3D" id="3.60.15.10">
    <property type="entry name" value="Ribonuclease Z/Hydroxyacylglutathione hydrolase-like"/>
    <property type="match status" value="1"/>
</dbReference>
<dbReference type="PANTHER" id="PTHR30619:SF1">
    <property type="entry name" value="RECOMBINATION PROTEIN 2"/>
    <property type="match status" value="1"/>
</dbReference>
<dbReference type="Pfam" id="PF00753">
    <property type="entry name" value="Lactamase_B"/>
    <property type="match status" value="1"/>
</dbReference>
<dbReference type="PANTHER" id="PTHR30619">
    <property type="entry name" value="DNA INTERNALIZATION/COMPETENCE PROTEIN COMEC/REC2"/>
    <property type="match status" value="1"/>
</dbReference>
<dbReference type="InterPro" id="IPR001279">
    <property type="entry name" value="Metallo-B-lactamas"/>
</dbReference>
<dbReference type="InterPro" id="IPR052159">
    <property type="entry name" value="Competence_DNA_uptake"/>
</dbReference>
<dbReference type="GO" id="GO:0016787">
    <property type="term" value="F:hydrolase activity"/>
    <property type="evidence" value="ECO:0007669"/>
    <property type="project" value="UniProtKB-KW"/>
</dbReference>
<dbReference type="InterPro" id="IPR036866">
    <property type="entry name" value="RibonucZ/Hydroxyglut_hydro"/>
</dbReference>
<evidence type="ECO:0000256" key="1">
    <source>
        <dbReference type="SAM" id="SignalP"/>
    </source>
</evidence>
<sequence>MKILGKLFIWFILLLPTAAFAAAPAADFVMWQLPSQVNTHGNSYVFKLKNGSVFVIDGGTKDETPYLRGFLAALGNRVEGWFISHPHFDHMGALNEILKKPGDIKIANIYHAALSEGYIDAEPEYTSQTREFYGNLKASGINITDVKKAGFTVRSGKTRFKILSEKDEAIAVNPYNNQSMVIRVWDPKKSIVFLGDLGIEGGEKLLNGKYRPDLDCDYLQMAHHGQKGVSKQFYRSIKFRACLWPTPLWLWNNDGGRGYNTHTFETVEIRALMDELGIKRHYIAWQGLAKIE</sequence>
<keyword evidence="3" id="KW-0378">Hydrolase</keyword>
<feature type="domain" description="Metallo-beta-lactamase" evidence="2">
    <location>
        <begin position="40"/>
        <end position="237"/>
    </location>
</feature>
<feature type="chain" id="PRO_5011763931" evidence="1">
    <location>
        <begin position="22"/>
        <end position="292"/>
    </location>
</feature>
<evidence type="ECO:0000313" key="4">
    <source>
        <dbReference type="Proteomes" id="UP000199072"/>
    </source>
</evidence>
<feature type="signal peptide" evidence="1">
    <location>
        <begin position="1"/>
        <end position="21"/>
    </location>
</feature>
<name>A0A1G7CQT9_9SPHI</name>
<keyword evidence="1" id="KW-0732">Signal</keyword>
<proteinExistence type="predicted"/>
<organism evidence="3 4">
    <name type="scientific">Mucilaginibacter pineti</name>
    <dbReference type="NCBI Taxonomy" id="1391627"/>
    <lineage>
        <taxon>Bacteria</taxon>
        <taxon>Pseudomonadati</taxon>
        <taxon>Bacteroidota</taxon>
        <taxon>Sphingobacteriia</taxon>
        <taxon>Sphingobacteriales</taxon>
        <taxon>Sphingobacteriaceae</taxon>
        <taxon>Mucilaginibacter</taxon>
    </lineage>
</organism>
<dbReference type="SUPFAM" id="SSF56281">
    <property type="entry name" value="Metallo-hydrolase/oxidoreductase"/>
    <property type="match status" value="1"/>
</dbReference>
<dbReference type="EMBL" id="FNAI01000006">
    <property type="protein sequence ID" value="SDE41669.1"/>
    <property type="molecule type" value="Genomic_DNA"/>
</dbReference>
<evidence type="ECO:0000313" key="3">
    <source>
        <dbReference type="EMBL" id="SDE41669.1"/>
    </source>
</evidence>
<evidence type="ECO:0000259" key="2">
    <source>
        <dbReference type="SMART" id="SM00849"/>
    </source>
</evidence>
<reference evidence="3 4" key="1">
    <citation type="submission" date="2016-10" db="EMBL/GenBank/DDBJ databases">
        <authorList>
            <person name="de Groot N.N."/>
        </authorList>
    </citation>
    <scope>NUCLEOTIDE SEQUENCE [LARGE SCALE GENOMIC DNA]</scope>
    <source>
        <strain evidence="3 4">47C3B</strain>
    </source>
</reference>
<dbReference type="Proteomes" id="UP000199072">
    <property type="component" value="Unassembled WGS sequence"/>
</dbReference>
<dbReference type="RefSeq" id="WP_091149980.1">
    <property type="nucleotide sequence ID" value="NZ_FNAI01000006.1"/>
</dbReference>
<dbReference type="AlphaFoldDB" id="A0A1G7CQT9"/>
<dbReference type="SMART" id="SM00849">
    <property type="entry name" value="Lactamase_B"/>
    <property type="match status" value="1"/>
</dbReference>
<gene>
    <name evidence="3" type="ORF">SAMN05216464_10658</name>
</gene>
<dbReference type="STRING" id="1391627.SAMN05216464_10658"/>
<accession>A0A1G7CQT9</accession>